<evidence type="ECO:0008006" key="4">
    <source>
        <dbReference type="Google" id="ProtNLM"/>
    </source>
</evidence>
<dbReference type="Proteomes" id="UP000823486">
    <property type="component" value="Unassembled WGS sequence"/>
</dbReference>
<keyword evidence="1" id="KW-1133">Transmembrane helix</keyword>
<evidence type="ECO:0000313" key="2">
    <source>
        <dbReference type="EMBL" id="MBM7691934.1"/>
    </source>
</evidence>
<protein>
    <recommendedName>
        <fullName evidence="4">Type II secretion system protein</fullName>
    </recommendedName>
</protein>
<sequence length="481" mass="53761">MNRFSSQEGNALINVLIIFTLLTAGAALLYPLIIQNADDQTRSYHQLQTVKLATTTMQAYFDDKDSIIENLYTESSPQKIKLADESIVDLYSYASDSNGVVPRDKLPETKAYDFNVAAYYGDTDSDREKDSGEKYFYEKKLSTKSEQKQDQKTVKPELSFYWDTGSINACKNFENIRLYLIIKMQDRDSKIRIYQKTKSTLLTINPVKVDDTTYKVNVLQGLLYGNLQSFDLNFLVTAEGPYKSESEPSLIDANNIYRALGYWSHDKNSNGGFAEYLDSGIKIFLTDSLKKPLESEGEIEVFPCTQFVSDKPEIIVQAKNGIQLDQFASLTAEQNGQGRVKLLSSSGNIILKSGSLIEGDANSNKSIVLEAEQGTIFLEPNSNVLGAKEIFFNGKSIIVEHANFETKHGKANIDLYSKNRVYVNGLNLSYEEKSNGKSSKKVLNAETTLPNFDTFCGKFDEGAIDGRSVFSNSCPKPLLVN</sequence>
<evidence type="ECO:0000313" key="3">
    <source>
        <dbReference type="Proteomes" id="UP000823486"/>
    </source>
</evidence>
<keyword evidence="1" id="KW-0812">Transmembrane</keyword>
<name>A0ABS2QGI6_9BACI</name>
<reference evidence="2 3" key="1">
    <citation type="submission" date="2021-01" db="EMBL/GenBank/DDBJ databases">
        <title>Genomic Encyclopedia of Type Strains, Phase IV (KMG-IV): sequencing the most valuable type-strain genomes for metagenomic binning, comparative biology and taxonomic classification.</title>
        <authorList>
            <person name="Goeker M."/>
        </authorList>
    </citation>
    <scope>NUCLEOTIDE SEQUENCE [LARGE SCALE GENOMIC DNA]</scope>
    <source>
        <strain evidence="2 3">DSM 105482</strain>
    </source>
</reference>
<dbReference type="EMBL" id="JAFBFI010000004">
    <property type="protein sequence ID" value="MBM7691934.1"/>
    <property type="molecule type" value="Genomic_DNA"/>
</dbReference>
<gene>
    <name evidence="2" type="ORF">JOC77_001344</name>
</gene>
<organism evidence="2 3">
    <name type="scientific">Peribacillus deserti</name>
    <dbReference type="NCBI Taxonomy" id="673318"/>
    <lineage>
        <taxon>Bacteria</taxon>
        <taxon>Bacillati</taxon>
        <taxon>Bacillota</taxon>
        <taxon>Bacilli</taxon>
        <taxon>Bacillales</taxon>
        <taxon>Bacillaceae</taxon>
        <taxon>Peribacillus</taxon>
    </lineage>
</organism>
<accession>A0ABS2QGI6</accession>
<keyword evidence="3" id="KW-1185">Reference proteome</keyword>
<feature type="transmembrane region" description="Helical" evidence="1">
    <location>
        <begin position="12"/>
        <end position="33"/>
    </location>
</feature>
<keyword evidence="1" id="KW-0472">Membrane</keyword>
<proteinExistence type="predicted"/>
<dbReference type="RefSeq" id="WP_204540429.1">
    <property type="nucleotide sequence ID" value="NZ_JAFBFI010000004.1"/>
</dbReference>
<evidence type="ECO:0000256" key="1">
    <source>
        <dbReference type="SAM" id="Phobius"/>
    </source>
</evidence>
<comment type="caution">
    <text evidence="2">The sequence shown here is derived from an EMBL/GenBank/DDBJ whole genome shotgun (WGS) entry which is preliminary data.</text>
</comment>